<dbReference type="InterPro" id="IPR012292">
    <property type="entry name" value="Globin/Proto"/>
</dbReference>
<dbReference type="Gene3D" id="1.10.490.10">
    <property type="entry name" value="Globins"/>
    <property type="match status" value="1"/>
</dbReference>
<dbReference type="AlphaFoldDB" id="A0A562TRP4"/>
<name>A0A562TRP4_9SPHI</name>
<keyword evidence="3" id="KW-1185">Reference proteome</keyword>
<reference evidence="2 3" key="1">
    <citation type="submission" date="2019-07" db="EMBL/GenBank/DDBJ databases">
        <title>Genomic Encyclopedia of Archaeal and Bacterial Type Strains, Phase II (KMG-II): from individual species to whole genera.</title>
        <authorList>
            <person name="Goeker M."/>
        </authorList>
    </citation>
    <scope>NUCLEOTIDE SEQUENCE [LARGE SCALE GENOMIC DNA]</scope>
    <source>
        <strain evidence="2 3">ATCC BAA-1854</strain>
    </source>
</reference>
<feature type="signal peptide" evidence="1">
    <location>
        <begin position="1"/>
        <end position="27"/>
    </location>
</feature>
<sequence>MKKLSFLPLALAAIFALVLIESCSKKASSNPTPTKTTTGTTLYDSLGGTTLVADPTHSGAMIETGRLAIRNVIDSTIFVIAADPKINGHFTVLLSEVTKGDLSGFTDLSENLTTFVSGATGAKDYIYIGLSMSDAHNPAVNPRMNGKATSADFDEFVVDLVAGANKNKVPAHFIASIGAIVETLRSQVVQM</sequence>
<organism evidence="2 3">
    <name type="scientific">Mucilaginibacter frigoritolerans</name>
    <dbReference type="NCBI Taxonomy" id="652788"/>
    <lineage>
        <taxon>Bacteria</taxon>
        <taxon>Pseudomonadati</taxon>
        <taxon>Bacteroidota</taxon>
        <taxon>Sphingobacteriia</taxon>
        <taxon>Sphingobacteriales</taxon>
        <taxon>Sphingobacteriaceae</taxon>
        <taxon>Mucilaginibacter</taxon>
    </lineage>
</organism>
<dbReference type="OrthoDB" id="792423at2"/>
<evidence type="ECO:0000313" key="3">
    <source>
        <dbReference type="Proteomes" id="UP000317010"/>
    </source>
</evidence>
<feature type="chain" id="PRO_5022012248" description="Group 1 truncated hemoglobin" evidence="1">
    <location>
        <begin position="28"/>
        <end position="191"/>
    </location>
</feature>
<keyword evidence="1" id="KW-0732">Signal</keyword>
<dbReference type="GO" id="GO:0019825">
    <property type="term" value="F:oxygen binding"/>
    <property type="evidence" value="ECO:0007669"/>
    <property type="project" value="InterPro"/>
</dbReference>
<evidence type="ECO:0008006" key="4">
    <source>
        <dbReference type="Google" id="ProtNLM"/>
    </source>
</evidence>
<comment type="caution">
    <text evidence="2">The sequence shown here is derived from an EMBL/GenBank/DDBJ whole genome shotgun (WGS) entry which is preliminary data.</text>
</comment>
<dbReference type="RefSeq" id="WP_144915580.1">
    <property type="nucleotide sequence ID" value="NZ_VLLI01000014.1"/>
</dbReference>
<dbReference type="EMBL" id="VLLI01000014">
    <property type="protein sequence ID" value="TWI95874.1"/>
    <property type="molecule type" value="Genomic_DNA"/>
</dbReference>
<dbReference type="Proteomes" id="UP000317010">
    <property type="component" value="Unassembled WGS sequence"/>
</dbReference>
<protein>
    <recommendedName>
        <fullName evidence="4">Group 1 truncated hemoglobin</fullName>
    </recommendedName>
</protein>
<dbReference type="GO" id="GO:0020037">
    <property type="term" value="F:heme binding"/>
    <property type="evidence" value="ECO:0007669"/>
    <property type="project" value="InterPro"/>
</dbReference>
<gene>
    <name evidence="2" type="ORF">JN11_04149</name>
</gene>
<evidence type="ECO:0000256" key="1">
    <source>
        <dbReference type="SAM" id="SignalP"/>
    </source>
</evidence>
<evidence type="ECO:0000313" key="2">
    <source>
        <dbReference type="EMBL" id="TWI95874.1"/>
    </source>
</evidence>
<accession>A0A562TRP4</accession>
<proteinExistence type="predicted"/>